<dbReference type="EMBL" id="AP019563">
    <property type="protein sequence ID" value="BBJ31836.1"/>
    <property type="molecule type" value="Genomic_DNA"/>
</dbReference>
<dbReference type="InterPro" id="IPR025420">
    <property type="entry name" value="DUF4143"/>
</dbReference>
<dbReference type="PANTHER" id="PTHR43566">
    <property type="entry name" value="CONSERVED PROTEIN"/>
    <property type="match status" value="1"/>
</dbReference>
<evidence type="ECO:0000259" key="2">
    <source>
        <dbReference type="Pfam" id="PF13635"/>
    </source>
</evidence>
<reference evidence="3 4" key="1">
    <citation type="submission" date="2019-04" db="EMBL/GenBank/DDBJ databases">
        <title>Draft genome sequence of Rickettsia asiatica Maytaro1284.</title>
        <authorList>
            <person name="Thu M."/>
            <person name="Qiu Y."/>
            <person name="Nakao R."/>
        </authorList>
    </citation>
    <scope>NUCLEOTIDE SEQUENCE [LARGE SCALE GENOMIC DNA]</scope>
    <source>
        <strain evidence="3 4">Maytaro1284</strain>
    </source>
</reference>
<dbReference type="RefSeq" id="WP_147142905.1">
    <property type="nucleotide sequence ID" value="NZ_AP019563.1"/>
</dbReference>
<accession>A0A510G824</accession>
<evidence type="ECO:0000313" key="3">
    <source>
        <dbReference type="EMBL" id="BBJ31836.1"/>
    </source>
</evidence>
<dbReference type="Pfam" id="PF13635">
    <property type="entry name" value="DUF4143"/>
    <property type="match status" value="1"/>
</dbReference>
<evidence type="ECO:0000259" key="1">
    <source>
        <dbReference type="Pfam" id="PF13173"/>
    </source>
</evidence>
<dbReference type="AlphaFoldDB" id="A0A510G824"/>
<dbReference type="InterPro" id="IPR041682">
    <property type="entry name" value="AAA_14"/>
</dbReference>
<dbReference type="PANTHER" id="PTHR43566:SF2">
    <property type="entry name" value="DUF4143 DOMAIN-CONTAINING PROTEIN"/>
    <property type="match status" value="1"/>
</dbReference>
<gene>
    <name evidence="3" type="ORF">RAS_09450</name>
</gene>
<dbReference type="Proteomes" id="UP000321183">
    <property type="component" value="Chromosome"/>
</dbReference>
<dbReference type="InterPro" id="IPR027417">
    <property type="entry name" value="P-loop_NTPase"/>
</dbReference>
<evidence type="ECO:0000313" key="4">
    <source>
        <dbReference type="Proteomes" id="UP000321183"/>
    </source>
</evidence>
<dbReference type="Pfam" id="PF13173">
    <property type="entry name" value="AAA_14"/>
    <property type="match status" value="1"/>
</dbReference>
<name>A0A510G824_9RICK</name>
<protein>
    <submittedName>
        <fullName evidence="3">ATPase</fullName>
    </submittedName>
</protein>
<feature type="domain" description="DUF4143" evidence="2">
    <location>
        <begin position="171"/>
        <end position="329"/>
    </location>
</feature>
<dbReference type="SUPFAM" id="SSF52540">
    <property type="entry name" value="P-loop containing nucleoside triphosphate hydrolases"/>
    <property type="match status" value="1"/>
</dbReference>
<feature type="domain" description="AAA" evidence="1">
    <location>
        <begin position="18"/>
        <end position="133"/>
    </location>
</feature>
<dbReference type="KEGG" id="ras:RAS_09450"/>
<proteinExistence type="predicted"/>
<sequence length="381" mass="43834">MFQRSIEEVVEQYAQFFPVVGITGPRQSGKTTLAKMLFPHLPYVSLEDLDIRMQAKEDMRVFLSKYYDGAIFDEVQHVPELLSYLQGVVDDSPQKGRYVITGSQNFALNHKITQSLAGRVGMVTLLPLSLAEIQKIENPLTSIFKGGYPSLHSLNIPTIRFYQSYIQTYIERDVRQLKNIGDLNQFHNFLKLCAGRIGQIISFSSLAQDCGISHTTARQWLNILEASYIIFFLQPFYKNFNKRLIKMPKLYFYDTGLACNLLGLEQDKQLETHYLKGALYENLVILELLKGRLNLGLPANFYFWRDKTGHEIDCIGEWGGKIKAIEIKFNSTLQKDFIKNLTYFSKFDPNIENYLVYNGTQDGSFLNTNLIPLERISQILK</sequence>
<organism evidence="3 4">
    <name type="scientific">Rickettsia asiatica</name>
    <dbReference type="NCBI Taxonomy" id="238800"/>
    <lineage>
        <taxon>Bacteria</taxon>
        <taxon>Pseudomonadati</taxon>
        <taxon>Pseudomonadota</taxon>
        <taxon>Alphaproteobacteria</taxon>
        <taxon>Rickettsiales</taxon>
        <taxon>Rickettsiaceae</taxon>
        <taxon>Rickettsieae</taxon>
        <taxon>Rickettsia</taxon>
        <taxon>spotted fever group</taxon>
    </lineage>
</organism>
<keyword evidence="4" id="KW-1185">Reference proteome</keyword>